<keyword evidence="5" id="KW-0472">Membrane</keyword>
<dbReference type="Gene3D" id="1.10.10.10">
    <property type="entry name" value="Winged helix-like DNA-binding domain superfamily/Winged helix DNA-binding domain"/>
    <property type="match status" value="1"/>
</dbReference>
<keyword evidence="2" id="KW-0805">Transcription regulation</keyword>
<evidence type="ECO:0000313" key="9">
    <source>
        <dbReference type="Proteomes" id="UP001348817"/>
    </source>
</evidence>
<organism evidence="8 9">
    <name type="scientific">Fulvitalea axinellae</name>
    <dbReference type="NCBI Taxonomy" id="1182444"/>
    <lineage>
        <taxon>Bacteria</taxon>
        <taxon>Pseudomonadati</taxon>
        <taxon>Bacteroidota</taxon>
        <taxon>Cytophagia</taxon>
        <taxon>Cytophagales</taxon>
        <taxon>Persicobacteraceae</taxon>
        <taxon>Fulvitalea</taxon>
    </lineage>
</organism>
<sequence>MKLTKDRVLALRSGDVKAFEEIVRLFYRQILFFVNEYVKNEEDAREITQDAFTKLWEKRENLDADANLRAYLFTIAKNMALMSLRGKRRIMETSGRIGLDDISELHAVAAYDPASMYSFSETRSKITEAVEAMPEQRKRVFLLSREKGMSYAEISEELNISLKTVEAHVSAALKSVRKSLNEVGITASGAIISIIITLLIGVILR</sequence>
<dbReference type="Pfam" id="PF04542">
    <property type="entry name" value="Sigma70_r2"/>
    <property type="match status" value="1"/>
</dbReference>
<dbReference type="GO" id="GO:0016987">
    <property type="term" value="F:sigma factor activity"/>
    <property type="evidence" value="ECO:0007669"/>
    <property type="project" value="UniProtKB-KW"/>
</dbReference>
<dbReference type="PANTHER" id="PTHR43133:SF46">
    <property type="entry name" value="RNA POLYMERASE SIGMA-70 FACTOR ECF SUBFAMILY"/>
    <property type="match status" value="1"/>
</dbReference>
<dbReference type="GO" id="GO:0006352">
    <property type="term" value="P:DNA-templated transcription initiation"/>
    <property type="evidence" value="ECO:0007669"/>
    <property type="project" value="InterPro"/>
</dbReference>
<dbReference type="GO" id="GO:0003677">
    <property type="term" value="F:DNA binding"/>
    <property type="evidence" value="ECO:0007669"/>
    <property type="project" value="InterPro"/>
</dbReference>
<dbReference type="NCBIfam" id="TIGR02937">
    <property type="entry name" value="sigma70-ECF"/>
    <property type="match status" value="1"/>
</dbReference>
<dbReference type="KEGG" id="fax:FUAX_19890"/>
<dbReference type="RefSeq" id="WP_338391153.1">
    <property type="nucleotide sequence ID" value="NZ_AP025314.1"/>
</dbReference>
<evidence type="ECO:0000313" key="8">
    <source>
        <dbReference type="EMBL" id="BDD09557.1"/>
    </source>
</evidence>
<reference evidence="8 9" key="1">
    <citation type="submission" date="2021-12" db="EMBL/GenBank/DDBJ databases">
        <title>Genome sequencing of bacteria with rrn-lacking chromosome and rrn-plasmid.</title>
        <authorList>
            <person name="Anda M."/>
            <person name="Iwasaki W."/>
        </authorList>
    </citation>
    <scope>NUCLEOTIDE SEQUENCE [LARGE SCALE GENOMIC DNA]</scope>
    <source>
        <strain evidence="8 9">DSM 100852</strain>
    </source>
</reference>
<dbReference type="Gene3D" id="1.10.1740.10">
    <property type="match status" value="1"/>
</dbReference>
<name>A0AAU9CRF6_9BACT</name>
<keyword evidence="3" id="KW-0731">Sigma factor</keyword>
<keyword evidence="5" id="KW-0812">Transmembrane</keyword>
<dbReference type="AlphaFoldDB" id="A0AAU9CRF6"/>
<feature type="domain" description="RNA polymerase sigma factor 70 region 4 type 2" evidence="7">
    <location>
        <begin position="125"/>
        <end position="174"/>
    </location>
</feature>
<feature type="transmembrane region" description="Helical" evidence="5">
    <location>
        <begin position="183"/>
        <end position="204"/>
    </location>
</feature>
<dbReference type="InterPro" id="IPR014327">
    <property type="entry name" value="RNA_pol_sigma70_bacteroid"/>
</dbReference>
<dbReference type="InterPro" id="IPR014284">
    <property type="entry name" value="RNA_pol_sigma-70_dom"/>
</dbReference>
<protein>
    <submittedName>
        <fullName evidence="8">DNA-directed RNA polymerase sigma-70 factor</fullName>
    </submittedName>
</protein>
<dbReference type="GO" id="GO:0000428">
    <property type="term" value="C:DNA-directed RNA polymerase complex"/>
    <property type="evidence" value="ECO:0007669"/>
    <property type="project" value="UniProtKB-KW"/>
</dbReference>
<evidence type="ECO:0000256" key="4">
    <source>
        <dbReference type="ARBA" id="ARBA00023163"/>
    </source>
</evidence>
<keyword evidence="9" id="KW-1185">Reference proteome</keyword>
<dbReference type="SUPFAM" id="SSF88946">
    <property type="entry name" value="Sigma2 domain of RNA polymerase sigma factors"/>
    <property type="match status" value="1"/>
</dbReference>
<dbReference type="Proteomes" id="UP001348817">
    <property type="component" value="Chromosome"/>
</dbReference>
<gene>
    <name evidence="8" type="ORF">FUAX_19890</name>
</gene>
<accession>A0AAU9CRF6</accession>
<feature type="domain" description="RNA polymerase sigma-70 region 2" evidence="6">
    <location>
        <begin position="23"/>
        <end position="89"/>
    </location>
</feature>
<dbReference type="CDD" id="cd06171">
    <property type="entry name" value="Sigma70_r4"/>
    <property type="match status" value="1"/>
</dbReference>
<dbReference type="InterPro" id="IPR013325">
    <property type="entry name" value="RNA_pol_sigma_r2"/>
</dbReference>
<keyword evidence="5" id="KW-1133">Transmembrane helix</keyword>
<evidence type="ECO:0000256" key="2">
    <source>
        <dbReference type="ARBA" id="ARBA00023015"/>
    </source>
</evidence>
<dbReference type="InterPro" id="IPR013249">
    <property type="entry name" value="RNA_pol_sigma70_r4_t2"/>
</dbReference>
<proteinExistence type="inferred from homology"/>
<dbReference type="SUPFAM" id="SSF88659">
    <property type="entry name" value="Sigma3 and sigma4 domains of RNA polymerase sigma factors"/>
    <property type="match status" value="1"/>
</dbReference>
<dbReference type="EMBL" id="AP025314">
    <property type="protein sequence ID" value="BDD09557.1"/>
    <property type="molecule type" value="Genomic_DNA"/>
</dbReference>
<evidence type="ECO:0000259" key="6">
    <source>
        <dbReference type="Pfam" id="PF04542"/>
    </source>
</evidence>
<dbReference type="InterPro" id="IPR036388">
    <property type="entry name" value="WH-like_DNA-bd_sf"/>
</dbReference>
<dbReference type="PANTHER" id="PTHR43133">
    <property type="entry name" value="RNA POLYMERASE ECF-TYPE SIGMA FACTO"/>
    <property type="match status" value="1"/>
</dbReference>
<dbReference type="NCBIfam" id="TIGR02985">
    <property type="entry name" value="Sig70_bacteroi1"/>
    <property type="match status" value="1"/>
</dbReference>
<keyword evidence="4" id="KW-0804">Transcription</keyword>
<evidence type="ECO:0000256" key="1">
    <source>
        <dbReference type="ARBA" id="ARBA00010641"/>
    </source>
</evidence>
<comment type="similarity">
    <text evidence="1">Belongs to the sigma-70 factor family. ECF subfamily.</text>
</comment>
<dbReference type="InterPro" id="IPR013324">
    <property type="entry name" value="RNA_pol_sigma_r3/r4-like"/>
</dbReference>
<evidence type="ECO:0000256" key="3">
    <source>
        <dbReference type="ARBA" id="ARBA00023082"/>
    </source>
</evidence>
<dbReference type="InterPro" id="IPR007627">
    <property type="entry name" value="RNA_pol_sigma70_r2"/>
</dbReference>
<evidence type="ECO:0000256" key="5">
    <source>
        <dbReference type="SAM" id="Phobius"/>
    </source>
</evidence>
<dbReference type="Pfam" id="PF08281">
    <property type="entry name" value="Sigma70_r4_2"/>
    <property type="match status" value="1"/>
</dbReference>
<dbReference type="InterPro" id="IPR039425">
    <property type="entry name" value="RNA_pol_sigma-70-like"/>
</dbReference>
<keyword evidence="8" id="KW-0240">DNA-directed RNA polymerase</keyword>
<evidence type="ECO:0000259" key="7">
    <source>
        <dbReference type="Pfam" id="PF08281"/>
    </source>
</evidence>